<dbReference type="AlphaFoldDB" id="M7SGM7"/>
<protein>
    <submittedName>
        <fullName evidence="5">Putative cop9 signalosome subunit 7 protein</fullName>
    </submittedName>
</protein>
<evidence type="ECO:0000256" key="3">
    <source>
        <dbReference type="SAM" id="MobiDB-lite"/>
    </source>
</evidence>
<name>M7SGM7_EUTLA</name>
<proteinExistence type="inferred from homology"/>
<feature type="compositionally biased region" description="Acidic residues" evidence="3">
    <location>
        <begin position="298"/>
        <end position="322"/>
    </location>
</feature>
<evidence type="ECO:0000259" key="4">
    <source>
        <dbReference type="PROSITE" id="PS50250"/>
    </source>
</evidence>
<organism evidence="5 6">
    <name type="scientific">Eutypa lata (strain UCR-EL1)</name>
    <name type="common">Grapevine dieback disease fungus</name>
    <name type="synonym">Eutypa armeniacae</name>
    <dbReference type="NCBI Taxonomy" id="1287681"/>
    <lineage>
        <taxon>Eukaryota</taxon>
        <taxon>Fungi</taxon>
        <taxon>Dikarya</taxon>
        <taxon>Ascomycota</taxon>
        <taxon>Pezizomycotina</taxon>
        <taxon>Sordariomycetes</taxon>
        <taxon>Xylariomycetidae</taxon>
        <taxon>Xylariales</taxon>
        <taxon>Diatrypaceae</taxon>
        <taxon>Eutypa</taxon>
    </lineage>
</organism>
<dbReference type="InterPro" id="IPR045237">
    <property type="entry name" value="COPS7/eIF3m"/>
</dbReference>
<dbReference type="PROSITE" id="PS50250">
    <property type="entry name" value="PCI"/>
    <property type="match status" value="1"/>
</dbReference>
<keyword evidence="2" id="KW-0736">Signalosome</keyword>
<accession>M7SGM7</accession>
<sequence>MEQTKALNALEPFLALSKSATSPRAAADLITQATSNPHTYVFAELLQAPQIQVLAQSPDHASYLRLLEIFSYGTYQTYINTTTTPPLPSLNDAQTLKLRQLSLLSLARNPHQLGYDALLGALSLPDARALEDLVISAVYADLLSAQLDPRGQSVRVSSVSPLRDLAPGSVPSVLAQLQAWSGRCSDTLSDLEGQIAAIQAEAVARHAEKKGREAEMARLVEETSKMGGGGSESQQGGSNGGGGNQQGGVHGRRQGHILNHALANAQARAGQQQLQPQHPHQHPQQRYGSKRGSVEANVGDDDDEYDEGNDELMEIDDDEFEDGGGVGGEASGGAVGSRGGKRTSRRKL</sequence>
<dbReference type="EMBL" id="KB707241">
    <property type="protein sequence ID" value="EMR63312.1"/>
    <property type="molecule type" value="Genomic_DNA"/>
</dbReference>
<comment type="similarity">
    <text evidence="1">Belongs to the CSN7/EIF3M family. CSN7 subfamily.</text>
</comment>
<dbReference type="InterPro" id="IPR000717">
    <property type="entry name" value="PCI_dom"/>
</dbReference>
<dbReference type="HOGENOM" id="CLU_054426_0_0_1"/>
<dbReference type="eggNOG" id="KOG3250">
    <property type="taxonomic scope" value="Eukaryota"/>
</dbReference>
<reference evidence="6" key="1">
    <citation type="journal article" date="2013" name="Genome Announc.">
        <title>Draft genome sequence of the grapevine dieback fungus Eutypa lata UCR-EL1.</title>
        <authorList>
            <person name="Blanco-Ulate B."/>
            <person name="Rolshausen P.E."/>
            <person name="Cantu D."/>
        </authorList>
    </citation>
    <scope>NUCLEOTIDE SEQUENCE [LARGE SCALE GENOMIC DNA]</scope>
    <source>
        <strain evidence="6">UCR-EL1</strain>
    </source>
</reference>
<dbReference type="GO" id="GO:0008180">
    <property type="term" value="C:COP9 signalosome"/>
    <property type="evidence" value="ECO:0007669"/>
    <property type="project" value="UniProtKB-KW"/>
</dbReference>
<dbReference type="Pfam" id="PF22061">
    <property type="entry name" value="CSN7_HB_subdom"/>
    <property type="match status" value="1"/>
</dbReference>
<evidence type="ECO:0000313" key="5">
    <source>
        <dbReference type="EMBL" id="EMR63312.1"/>
    </source>
</evidence>
<dbReference type="PANTHER" id="PTHR15350:SF5">
    <property type="entry name" value="COP9 SIGNALOSOME COMPLEX SUBUNIT 7"/>
    <property type="match status" value="1"/>
</dbReference>
<gene>
    <name evidence="5" type="ORF">UCREL1_9715</name>
</gene>
<feature type="compositionally biased region" description="Low complexity" evidence="3">
    <location>
        <begin position="264"/>
        <end position="286"/>
    </location>
</feature>
<feature type="compositionally biased region" description="Basic residues" evidence="3">
    <location>
        <begin position="339"/>
        <end position="348"/>
    </location>
</feature>
<keyword evidence="6" id="KW-1185">Reference proteome</keyword>
<feature type="compositionally biased region" description="Gly residues" evidence="3">
    <location>
        <begin position="226"/>
        <end position="249"/>
    </location>
</feature>
<dbReference type="Proteomes" id="UP000012174">
    <property type="component" value="Unassembled WGS sequence"/>
</dbReference>
<feature type="domain" description="PCI" evidence="4">
    <location>
        <begin position="1"/>
        <end position="161"/>
    </location>
</feature>
<evidence type="ECO:0000256" key="2">
    <source>
        <dbReference type="ARBA" id="ARBA00022790"/>
    </source>
</evidence>
<feature type="region of interest" description="Disordered" evidence="3">
    <location>
        <begin position="264"/>
        <end position="348"/>
    </location>
</feature>
<dbReference type="KEGG" id="ela:UCREL1_9715"/>
<evidence type="ECO:0000313" key="6">
    <source>
        <dbReference type="Proteomes" id="UP000012174"/>
    </source>
</evidence>
<dbReference type="STRING" id="1287681.M7SGM7"/>
<dbReference type="PANTHER" id="PTHR15350">
    <property type="entry name" value="COP9 SIGNALOSOME COMPLEX SUBUNIT 7/DENDRITIC CELL PROTEIN GA17"/>
    <property type="match status" value="1"/>
</dbReference>
<feature type="region of interest" description="Disordered" evidence="3">
    <location>
        <begin position="223"/>
        <end position="251"/>
    </location>
</feature>
<feature type="compositionally biased region" description="Gly residues" evidence="3">
    <location>
        <begin position="323"/>
        <end position="338"/>
    </location>
</feature>
<dbReference type="OMA" id="RECIYAG"/>
<evidence type="ECO:0000256" key="1">
    <source>
        <dbReference type="ARBA" id="ARBA00008482"/>
    </source>
</evidence>
<dbReference type="OrthoDB" id="10265275at2759"/>